<protein>
    <submittedName>
        <fullName evidence="1">Uncharacterized protein</fullName>
    </submittedName>
</protein>
<evidence type="ECO:0000313" key="1">
    <source>
        <dbReference type="EMBL" id="CDK24394.1"/>
    </source>
</evidence>
<keyword evidence="2" id="KW-1185">Reference proteome</keyword>
<organism evidence="1 2">
    <name type="scientific">Kuraishia capsulata CBS 1993</name>
    <dbReference type="NCBI Taxonomy" id="1382522"/>
    <lineage>
        <taxon>Eukaryota</taxon>
        <taxon>Fungi</taxon>
        <taxon>Dikarya</taxon>
        <taxon>Ascomycota</taxon>
        <taxon>Saccharomycotina</taxon>
        <taxon>Pichiomycetes</taxon>
        <taxon>Pichiales</taxon>
        <taxon>Pichiaceae</taxon>
        <taxon>Kuraishia</taxon>
    </lineage>
</organism>
<dbReference type="AlphaFoldDB" id="W6MF93"/>
<reference evidence="1" key="2">
    <citation type="submission" date="2014-02" db="EMBL/GenBank/DDBJ databases">
        <title>Complete DNA sequence of /Kuraishia capsulata/ illustrates novel genomic features among budding yeasts (/Saccharomycotina/).</title>
        <authorList>
            <person name="Morales L."/>
            <person name="Noel B."/>
            <person name="Porcel B."/>
            <person name="Marcet-Houben M."/>
            <person name="Hullo M-F."/>
            <person name="Sacerdot C."/>
            <person name="Tekaia F."/>
            <person name="Leh-Louis V."/>
            <person name="Despons L."/>
            <person name="Khanna V."/>
            <person name="Aury J-M."/>
            <person name="Barbe V."/>
            <person name="Couloux A."/>
            <person name="Labadie K."/>
            <person name="Pelletier E."/>
            <person name="Souciet J-L."/>
            <person name="Boekhout T."/>
            <person name="Gabaldon T."/>
            <person name="Wincker P."/>
            <person name="Dujon B."/>
        </authorList>
    </citation>
    <scope>NUCLEOTIDE SEQUENCE</scope>
    <source>
        <strain evidence="1">CBS 1993</strain>
    </source>
</reference>
<dbReference type="Proteomes" id="UP000019384">
    <property type="component" value="Unassembled WGS sequence"/>
</dbReference>
<gene>
    <name evidence="1" type="ORF">KUCA_T00000356001</name>
</gene>
<reference evidence="1" key="1">
    <citation type="submission" date="2013-12" db="EMBL/GenBank/DDBJ databases">
        <authorList>
            <person name="Genoscope - CEA"/>
        </authorList>
    </citation>
    <scope>NUCLEOTIDE SEQUENCE</scope>
    <source>
        <strain evidence="1">CBS 1993</strain>
    </source>
</reference>
<accession>W6MF93</accession>
<dbReference type="GeneID" id="34517799"/>
<proteinExistence type="predicted"/>
<dbReference type="HOGENOM" id="CLU_969986_0_0_1"/>
<dbReference type="EMBL" id="HG793125">
    <property type="protein sequence ID" value="CDK24394.1"/>
    <property type="molecule type" value="Genomic_DNA"/>
</dbReference>
<dbReference type="RefSeq" id="XP_022456411.1">
    <property type="nucleotide sequence ID" value="XM_022604888.1"/>
</dbReference>
<evidence type="ECO:0000313" key="2">
    <source>
        <dbReference type="Proteomes" id="UP000019384"/>
    </source>
</evidence>
<name>W6MF93_9ASCO</name>
<sequence length="287" mass="33030">MSILTDLFPDLTDLQDDFNEEIVQLRQSQLYDYSFQIDELKFHEENDQFHNLLPAASPLLEESKYVGIHKTDDSSMHQLQPPQSQAWSFQDLQDMQFVSLPNLEIGLMTPPLTFIEETEPSTPVSLGRRDSMFESPRADSTASSTANGLGLVTTMQAPSRYAVSSSPASAEDTQTKRISDSRLSLPELAKILNLQDDHKETAKREREVLKVLKEELGFQLGQKTWIRDTPVAERNLLITQLRDICEERFHYGYSKEILETIVRRASYYMMQGRLRRERRAERKGKKA</sequence>
<dbReference type="OrthoDB" id="4096434at2759"/>